<protein>
    <submittedName>
        <fullName evidence="1">Uncharacterized protein</fullName>
    </submittedName>
</protein>
<dbReference type="InterPro" id="IPR011032">
    <property type="entry name" value="GroES-like_sf"/>
</dbReference>
<dbReference type="Gene3D" id="3.90.180.10">
    <property type="entry name" value="Medium-chain alcohol dehydrogenases, catalytic domain"/>
    <property type="match status" value="1"/>
</dbReference>
<evidence type="ECO:0000313" key="1">
    <source>
        <dbReference type="EMBL" id="SBV90515.1"/>
    </source>
</evidence>
<dbReference type="AlphaFoldDB" id="A0A212IUD3"/>
<sequence>MIKAKGYAAQRINDRLALWSFERGDVGSHDVPVEIMHSVVCHSDLHTIKIIGVKGYLLL</sequence>
<reference evidence="1" key="1">
    <citation type="submission" date="2016-04" db="EMBL/GenBank/DDBJ databases">
        <authorList>
            <person name="Evans L.H."/>
            <person name="Alamgir A."/>
            <person name="Owens N."/>
            <person name="Weber N.D."/>
            <person name="Virtaneva K."/>
            <person name="Barbian K."/>
            <person name="Babar A."/>
            <person name="Rosenke K."/>
        </authorList>
    </citation>
    <scope>NUCLEOTIDE SEQUENCE</scope>
    <source>
        <strain evidence="1">86-1</strain>
    </source>
</reference>
<dbReference type="SUPFAM" id="SSF50129">
    <property type="entry name" value="GroES-like"/>
    <property type="match status" value="1"/>
</dbReference>
<accession>A0A212IUD3</accession>
<dbReference type="RefSeq" id="WP_296937790.1">
    <property type="nucleotide sequence ID" value="NZ_LT599032.1"/>
</dbReference>
<name>A0A212IUD3_9BACT</name>
<gene>
    <name evidence="1" type="ORF">KL86DYS1_10092</name>
</gene>
<dbReference type="EMBL" id="FLUM01000001">
    <property type="protein sequence ID" value="SBV90515.1"/>
    <property type="molecule type" value="Genomic_DNA"/>
</dbReference>
<proteinExistence type="predicted"/>
<organism evidence="1">
    <name type="scientific">uncultured Dysgonomonas sp</name>
    <dbReference type="NCBI Taxonomy" id="206096"/>
    <lineage>
        <taxon>Bacteria</taxon>
        <taxon>Pseudomonadati</taxon>
        <taxon>Bacteroidota</taxon>
        <taxon>Bacteroidia</taxon>
        <taxon>Bacteroidales</taxon>
        <taxon>Dysgonomonadaceae</taxon>
        <taxon>Dysgonomonas</taxon>
        <taxon>environmental samples</taxon>
    </lineage>
</organism>